<dbReference type="AlphaFoldDB" id="A0A0D3AIT2"/>
<sequence length="214" mass="24222">NISFYHYFFSRLFSLSRSLYFLISLLHRENRQNMSKVTTELDFFGLDKNQTNNAPKPKFKKTLDRRRSFREMQGAISKIDPEIIKSLLASGANRSESSTRSLSVPSTPKEDHPQIPSSPVHVPLSRPSMELVSGTVPMTIFYNGTVSVFQVSPNKAEDILKVAMETTPEKNKSMEKDLSIFPSQGESHYKGFLRSARRGNCSPTFQGLTPKQLN</sequence>
<dbReference type="STRING" id="109376.A0A0D3AIT2"/>
<name>A0A0D3AIT2_BRAOL</name>
<feature type="compositionally biased region" description="Polar residues" evidence="1">
    <location>
        <begin position="92"/>
        <end position="106"/>
    </location>
</feature>
<dbReference type="InterPro" id="IPR010399">
    <property type="entry name" value="Tify_dom"/>
</dbReference>
<dbReference type="Proteomes" id="UP000032141">
    <property type="component" value="Chromosome C2"/>
</dbReference>
<evidence type="ECO:0000256" key="1">
    <source>
        <dbReference type="SAM" id="MobiDB-lite"/>
    </source>
</evidence>
<dbReference type="SMART" id="SM00979">
    <property type="entry name" value="TIFY"/>
    <property type="match status" value="1"/>
</dbReference>
<dbReference type="Pfam" id="PF06200">
    <property type="entry name" value="tify"/>
    <property type="match status" value="1"/>
</dbReference>
<dbReference type="EnsemblPlants" id="Bo2g011150.1">
    <property type="protein sequence ID" value="Bo2g011150.1"/>
    <property type="gene ID" value="Bo2g011150"/>
</dbReference>
<evidence type="ECO:0000259" key="2">
    <source>
        <dbReference type="PROSITE" id="PS51320"/>
    </source>
</evidence>
<feature type="domain" description="Tify" evidence="2">
    <location>
        <begin position="131"/>
        <end position="165"/>
    </location>
</feature>
<dbReference type="Gramene" id="Bo2g011150.1">
    <property type="protein sequence ID" value="Bo2g011150.1"/>
    <property type="gene ID" value="Bo2g011150"/>
</dbReference>
<dbReference type="PROSITE" id="PS51320">
    <property type="entry name" value="TIFY"/>
    <property type="match status" value="1"/>
</dbReference>
<proteinExistence type="predicted"/>
<dbReference type="OMA" id="DFFAMEN"/>
<keyword evidence="4" id="KW-1185">Reference proteome</keyword>
<evidence type="ECO:0000313" key="3">
    <source>
        <dbReference type="EnsemblPlants" id="Bo2g011150.1"/>
    </source>
</evidence>
<accession>A0A0D3AIT2</accession>
<evidence type="ECO:0000313" key="4">
    <source>
        <dbReference type="Proteomes" id="UP000032141"/>
    </source>
</evidence>
<reference evidence="3" key="2">
    <citation type="submission" date="2015-03" db="UniProtKB">
        <authorList>
            <consortium name="EnsemblPlants"/>
        </authorList>
    </citation>
    <scope>IDENTIFICATION</scope>
</reference>
<feature type="region of interest" description="Disordered" evidence="1">
    <location>
        <begin position="90"/>
        <end position="125"/>
    </location>
</feature>
<reference evidence="3 4" key="1">
    <citation type="journal article" date="2014" name="Genome Biol.">
        <title>Transcriptome and methylome profiling reveals relics of genome dominance in the mesopolyploid Brassica oleracea.</title>
        <authorList>
            <person name="Parkin I.A."/>
            <person name="Koh C."/>
            <person name="Tang H."/>
            <person name="Robinson S.J."/>
            <person name="Kagale S."/>
            <person name="Clarke W.E."/>
            <person name="Town C.D."/>
            <person name="Nixon J."/>
            <person name="Krishnakumar V."/>
            <person name="Bidwell S.L."/>
            <person name="Denoeud F."/>
            <person name="Belcram H."/>
            <person name="Links M.G."/>
            <person name="Just J."/>
            <person name="Clarke C."/>
            <person name="Bender T."/>
            <person name="Huebert T."/>
            <person name="Mason A.S."/>
            <person name="Pires J.C."/>
            <person name="Barker G."/>
            <person name="Moore J."/>
            <person name="Walley P.G."/>
            <person name="Manoli S."/>
            <person name="Batley J."/>
            <person name="Edwards D."/>
            <person name="Nelson M.N."/>
            <person name="Wang X."/>
            <person name="Paterson A.H."/>
            <person name="King G."/>
            <person name="Bancroft I."/>
            <person name="Chalhoub B."/>
            <person name="Sharpe A.G."/>
        </authorList>
    </citation>
    <scope>NUCLEOTIDE SEQUENCE</scope>
    <source>
        <strain evidence="3 4">cv. TO1000</strain>
    </source>
</reference>
<organism evidence="3 4">
    <name type="scientific">Brassica oleracea var. oleracea</name>
    <dbReference type="NCBI Taxonomy" id="109376"/>
    <lineage>
        <taxon>Eukaryota</taxon>
        <taxon>Viridiplantae</taxon>
        <taxon>Streptophyta</taxon>
        <taxon>Embryophyta</taxon>
        <taxon>Tracheophyta</taxon>
        <taxon>Spermatophyta</taxon>
        <taxon>Magnoliopsida</taxon>
        <taxon>eudicotyledons</taxon>
        <taxon>Gunneridae</taxon>
        <taxon>Pentapetalae</taxon>
        <taxon>rosids</taxon>
        <taxon>malvids</taxon>
        <taxon>Brassicales</taxon>
        <taxon>Brassicaceae</taxon>
        <taxon>Brassiceae</taxon>
        <taxon>Brassica</taxon>
    </lineage>
</organism>
<dbReference type="eggNOG" id="ENOG502RZEQ">
    <property type="taxonomic scope" value="Eukaryota"/>
</dbReference>
<protein>
    <recommendedName>
        <fullName evidence="2">Tify domain-containing protein</fullName>
    </recommendedName>
</protein>
<dbReference type="HOGENOM" id="CLU_1291871_0_0_1"/>